<dbReference type="Gene3D" id="3.50.50.60">
    <property type="entry name" value="FAD/NAD(P)-binding domain"/>
    <property type="match status" value="2"/>
</dbReference>
<dbReference type="GO" id="GO:0005886">
    <property type="term" value="C:plasma membrane"/>
    <property type="evidence" value="ECO:0007669"/>
    <property type="project" value="TreeGrafter"/>
</dbReference>
<dbReference type="GO" id="GO:0008718">
    <property type="term" value="F:D-amino-acid dehydrogenase activity"/>
    <property type="evidence" value="ECO:0007669"/>
    <property type="project" value="TreeGrafter"/>
</dbReference>
<gene>
    <name evidence="5" type="ORF">MPL3365_180378</name>
</gene>
<proteinExistence type="inferred from homology"/>
<evidence type="ECO:0000259" key="4">
    <source>
        <dbReference type="Pfam" id="PF01266"/>
    </source>
</evidence>
<evidence type="ECO:0000313" key="6">
    <source>
        <dbReference type="Proteomes" id="UP000046122"/>
    </source>
</evidence>
<reference evidence="5 6" key="1">
    <citation type="submission" date="2014-08" db="EMBL/GenBank/DDBJ databases">
        <authorList>
            <person name="Moulin Lionel"/>
        </authorList>
    </citation>
    <scope>NUCLEOTIDE SEQUENCE [LARGE SCALE GENOMIC DNA]</scope>
</reference>
<protein>
    <submittedName>
        <fullName evidence="5">Glycine/D-amino acid oxidase, deaminating</fullName>
    </submittedName>
</protein>
<dbReference type="EMBL" id="CCNE01000010">
    <property type="protein sequence ID" value="CDX53968.1"/>
    <property type="molecule type" value="Genomic_DNA"/>
</dbReference>
<keyword evidence="2" id="KW-0560">Oxidoreductase</keyword>
<evidence type="ECO:0000256" key="3">
    <source>
        <dbReference type="SAM" id="MobiDB-lite"/>
    </source>
</evidence>
<dbReference type="Proteomes" id="UP000046122">
    <property type="component" value="Unassembled WGS sequence"/>
</dbReference>
<dbReference type="SUPFAM" id="SSF51905">
    <property type="entry name" value="FAD/NAD(P)-binding domain"/>
    <property type="match status" value="1"/>
</dbReference>
<dbReference type="GO" id="GO:0005737">
    <property type="term" value="C:cytoplasm"/>
    <property type="evidence" value="ECO:0007669"/>
    <property type="project" value="TreeGrafter"/>
</dbReference>
<name>A0A090G7F4_MESPL</name>
<dbReference type="AlphaFoldDB" id="A0A090G7F4"/>
<evidence type="ECO:0000313" key="5">
    <source>
        <dbReference type="EMBL" id="CDX53968.1"/>
    </source>
</evidence>
<dbReference type="InterPro" id="IPR006076">
    <property type="entry name" value="FAD-dep_OxRdtase"/>
</dbReference>
<comment type="similarity">
    <text evidence="1">Belongs to the DadA oxidoreductase family.</text>
</comment>
<feature type="domain" description="FAD dependent oxidoreductase" evidence="4">
    <location>
        <begin position="27"/>
        <end position="421"/>
    </location>
</feature>
<dbReference type="Pfam" id="PF01266">
    <property type="entry name" value="DAO"/>
    <property type="match status" value="1"/>
</dbReference>
<evidence type="ECO:0000256" key="1">
    <source>
        <dbReference type="ARBA" id="ARBA00009410"/>
    </source>
</evidence>
<dbReference type="Gene3D" id="3.30.9.10">
    <property type="entry name" value="D-Amino Acid Oxidase, subunit A, domain 2"/>
    <property type="match status" value="2"/>
</dbReference>
<dbReference type="PANTHER" id="PTHR13847:SF280">
    <property type="entry name" value="D-AMINO ACID DEHYDROGENASE"/>
    <property type="match status" value="1"/>
</dbReference>
<feature type="region of interest" description="Disordered" evidence="3">
    <location>
        <begin position="1"/>
        <end position="23"/>
    </location>
</feature>
<dbReference type="GO" id="GO:0055130">
    <property type="term" value="P:D-alanine catabolic process"/>
    <property type="evidence" value="ECO:0007669"/>
    <property type="project" value="TreeGrafter"/>
</dbReference>
<dbReference type="InterPro" id="IPR036188">
    <property type="entry name" value="FAD/NAD-bd_sf"/>
</dbReference>
<evidence type="ECO:0000256" key="2">
    <source>
        <dbReference type="ARBA" id="ARBA00023002"/>
    </source>
</evidence>
<sequence>MRHLPTFPFTEADPIQHPGPPPKASEVVIVGGGVIGVTTALFLASRNIPVTLLEKGRIAAEQSSRNWGWIRKQGRDADELPIVIEACRLWRQLADECGEDIGLNQTGVTYLANADKDMAKFEEFMRIAAIHELDTRLLDAGETAKLITGMSRKFKGAMTTPSDMRAEPWLAVPALARLAARKGARIVENCAARTLDIAAGRIKGVWTEAGYIEASTVLVAGGAWSSLFLARHGVPVPQLSVRVTVAATEPLPEVYPGAAADDHIAFRRRQDGGYTLAAGGSHLLYLGPDAFRHFTQYLPALRDNPFGTRYFPFAPSGYPDGWSTPRDWAPDSESPFERMRVLNPAPEPAKLRSIERNFKQLFPRFEKVRLKAGWGGMIDAMPDVVPVVDQVRAIGGLFVATGMCGHGFGIGPGMGRVVSDMIQGNEPGHDLSRFRLSRFYDGSPVRLGPAL</sequence>
<accession>A0A090G7F4</accession>
<dbReference type="PANTHER" id="PTHR13847">
    <property type="entry name" value="SARCOSINE DEHYDROGENASE-RELATED"/>
    <property type="match status" value="1"/>
</dbReference>
<organism evidence="5 6">
    <name type="scientific">Mesorhizobium plurifarium</name>
    <dbReference type="NCBI Taxonomy" id="69974"/>
    <lineage>
        <taxon>Bacteria</taxon>
        <taxon>Pseudomonadati</taxon>
        <taxon>Pseudomonadota</taxon>
        <taxon>Alphaproteobacteria</taxon>
        <taxon>Hyphomicrobiales</taxon>
        <taxon>Phyllobacteriaceae</taxon>
        <taxon>Mesorhizobium</taxon>
    </lineage>
</organism>